<feature type="domain" description="DUF4382" evidence="2">
    <location>
        <begin position="40"/>
        <end position="188"/>
    </location>
</feature>
<comment type="caution">
    <text evidence="3">The sequence shown here is derived from an EMBL/GenBank/DDBJ whole genome shotgun (WGS) entry which is preliminary data.</text>
</comment>
<gene>
    <name evidence="3" type="ORF">GTP41_15835</name>
</gene>
<dbReference type="AlphaFoldDB" id="A0A6N9HIZ8"/>
<dbReference type="Proteomes" id="UP000448575">
    <property type="component" value="Unassembled WGS sequence"/>
</dbReference>
<dbReference type="EMBL" id="WWCJ01000010">
    <property type="protein sequence ID" value="MYN03568.1"/>
    <property type="molecule type" value="Genomic_DNA"/>
</dbReference>
<evidence type="ECO:0000313" key="4">
    <source>
        <dbReference type="Proteomes" id="UP000448575"/>
    </source>
</evidence>
<proteinExistence type="predicted"/>
<keyword evidence="4" id="KW-1185">Reference proteome</keyword>
<feature type="chain" id="PRO_5026882808" evidence="1">
    <location>
        <begin position="19"/>
        <end position="402"/>
    </location>
</feature>
<dbReference type="PROSITE" id="PS51257">
    <property type="entry name" value="PROKAR_LIPOPROTEIN"/>
    <property type="match status" value="1"/>
</dbReference>
<accession>A0A6N9HIZ8</accession>
<keyword evidence="1" id="KW-0732">Signal</keyword>
<feature type="signal peptide" evidence="1">
    <location>
        <begin position="1"/>
        <end position="18"/>
    </location>
</feature>
<name>A0A6N9HIZ8_9BURK</name>
<evidence type="ECO:0000259" key="2">
    <source>
        <dbReference type="Pfam" id="PF14321"/>
    </source>
</evidence>
<dbReference type="InterPro" id="IPR025491">
    <property type="entry name" value="DUF4382"/>
</dbReference>
<organism evidence="3 4">
    <name type="scientific">Pseudoduganella guangdongensis</name>
    <dbReference type="NCBI Taxonomy" id="2692179"/>
    <lineage>
        <taxon>Bacteria</taxon>
        <taxon>Pseudomonadati</taxon>
        <taxon>Pseudomonadota</taxon>
        <taxon>Betaproteobacteria</taxon>
        <taxon>Burkholderiales</taxon>
        <taxon>Oxalobacteraceae</taxon>
        <taxon>Telluria group</taxon>
        <taxon>Pseudoduganella</taxon>
    </lineage>
</organism>
<evidence type="ECO:0000256" key="1">
    <source>
        <dbReference type="SAM" id="SignalP"/>
    </source>
</evidence>
<dbReference type="SUPFAM" id="SSF49478">
    <property type="entry name" value="Cna protein B-type domain"/>
    <property type="match status" value="1"/>
</dbReference>
<dbReference type="Pfam" id="PF14321">
    <property type="entry name" value="DUF4382"/>
    <property type="match status" value="1"/>
</dbReference>
<protein>
    <submittedName>
        <fullName evidence="3">DUF4382 domain-containing protein</fullName>
    </submittedName>
</protein>
<sequence length="402" mass="40662">MKKTVSWFSLLSSTLLLAACGGGGGSSGDTTPPPPAQTAGILGVSLTDAPACGFDAVNVTISKVRVHQSATANDNDSGWTDLNVSPARKINLLNLTNGVLESLGQVSLPSGTYTQARLLLEPSTNNNNSVVPTGGSETALETPSAAQSGIKLNANFNVPAGGRYDLVMDFDACKSIVTKGNGKYALKPVIKVVPTALNGINGYVSTGLAGSNVAVTAQQNGTIVAATVPSASGEFVLSRLPLGNYDVVIMADNRAAHVIGAVPVTSTTSMVQLSTTLAPFGLGEPSLQGNISGTAALLPASTTEVAYLSARQAINGGPTVTLRYANADLSSGAYSISKLPLQAPQYVAYSSALPLTFTPALTTPTGGSYLVHAAATGYAAQTSAAVNISSTDATGINFTLVP</sequence>
<dbReference type="RefSeq" id="WP_161026537.1">
    <property type="nucleotide sequence ID" value="NZ_WWCJ01000010.1"/>
</dbReference>
<evidence type="ECO:0000313" key="3">
    <source>
        <dbReference type="EMBL" id="MYN03568.1"/>
    </source>
</evidence>
<reference evidence="3 4" key="1">
    <citation type="submission" date="2019-12" db="EMBL/GenBank/DDBJ databases">
        <title>Novel species isolated from a subtropical stream in China.</title>
        <authorList>
            <person name="Lu H."/>
        </authorList>
    </citation>
    <scope>NUCLEOTIDE SEQUENCE [LARGE SCALE GENOMIC DNA]</scope>
    <source>
        <strain evidence="3 4">DS3</strain>
    </source>
</reference>